<gene>
    <name evidence="4" type="ORF">EJA12_10860</name>
</gene>
<evidence type="ECO:0000259" key="3">
    <source>
        <dbReference type="PROSITE" id="PS51756"/>
    </source>
</evidence>
<name>A0ABX9ZB58_9BACL</name>
<sequence>MKVCFTDNHQLGGDGMKVLNAEELHAGLNRNMEMLHRLEVEMQSIEKAMKELTQLEESLKGEGGNAIRSFYEECHVPFLQFFQLFSEQFNQVLQQMEAALYSLEPDSQGYILEQFLEGELEQRLTLMGRLTSNLTDETNSIMDQVNDIVGLPHLDDSGVQEGVIHSKRKRDDTVTQLYEFDATQTNALQPAEQDIQTMKTWLADLEGLFKDGLTDIHFQTTQWAALTSCNPLLTHLASFSEVDSMEVEDKETIIDTGIEVVKGAGTGLFDAGKDFVTGLWDTITNPKATVDGIANAFSNPGDTYNTIKTAISESYERDMVNGDANSRAHWVTYALGTVATSIVGTKGANALVKTGTTAAKASVPTIVSATNHASASLANLLPYTPRSQLAMAGGIPYNVVNGVQLKDQLITMAKAESGVSGVTEKVVTKGTGKYQVGAYKDIKGVEGLDAHHVGQKAAMKKLVDNYDLNTAPAINVPKVGHTIKGPNGIVSRSTKGIDNPRQLLARDIMELRRVYDDMPNSALKELIELNKKMYPEMRK</sequence>
<dbReference type="PANTHER" id="PTHR34976">
    <property type="entry name" value="RIBONUCLEASE YQCG-RELATED"/>
    <property type="match status" value="1"/>
</dbReference>
<evidence type="ECO:0000256" key="2">
    <source>
        <dbReference type="SAM" id="Coils"/>
    </source>
</evidence>
<proteinExistence type="inferred from homology"/>
<dbReference type="Proteomes" id="UP000272481">
    <property type="component" value="Unassembled WGS sequence"/>
</dbReference>
<evidence type="ECO:0000313" key="5">
    <source>
        <dbReference type="Proteomes" id="UP000272481"/>
    </source>
</evidence>
<comment type="caution">
    <text evidence="4">The sequence shown here is derived from an EMBL/GenBank/DDBJ whole genome shotgun (WGS) entry which is preliminary data.</text>
</comment>
<feature type="domain" description="LXG" evidence="3">
    <location>
        <begin position="15"/>
        <end position="249"/>
    </location>
</feature>
<evidence type="ECO:0000313" key="4">
    <source>
        <dbReference type="EMBL" id="RSK29710.1"/>
    </source>
</evidence>
<evidence type="ECO:0000256" key="1">
    <source>
        <dbReference type="ARBA" id="ARBA00034117"/>
    </source>
</evidence>
<dbReference type="PANTHER" id="PTHR34976:SF2">
    <property type="entry name" value="TYPE VII SECRETION SYSTEM PROTEIN ESSD"/>
    <property type="match status" value="1"/>
</dbReference>
<keyword evidence="5" id="KW-1185">Reference proteome</keyword>
<reference evidence="4 5" key="1">
    <citation type="submission" date="2018-12" db="EMBL/GenBank/DDBJ databases">
        <title>Comparitive functional genomics of dry heat resistant strains isolated from the viking spacecraft.</title>
        <authorList>
            <person name="Seuylemezian A."/>
            <person name="Vaishampayan P."/>
        </authorList>
    </citation>
    <scope>NUCLEOTIDE SEQUENCE [LARGE SCALE GENOMIC DNA]</scope>
    <source>
        <strain evidence="4 5">M6-11</strain>
    </source>
</reference>
<organism evidence="4 5">
    <name type="scientific">Bhargavaea beijingensis</name>
    <dbReference type="NCBI Taxonomy" id="426756"/>
    <lineage>
        <taxon>Bacteria</taxon>
        <taxon>Bacillati</taxon>
        <taxon>Bacillota</taxon>
        <taxon>Bacilli</taxon>
        <taxon>Bacillales</taxon>
        <taxon>Caryophanaceae</taxon>
        <taxon>Bhargavaea</taxon>
    </lineage>
</organism>
<protein>
    <recommendedName>
        <fullName evidence="3">LXG domain-containing protein</fullName>
    </recommendedName>
</protein>
<dbReference type="PROSITE" id="PS51756">
    <property type="entry name" value="LXG"/>
    <property type="match status" value="1"/>
</dbReference>
<feature type="coiled-coil region" evidence="2">
    <location>
        <begin position="28"/>
        <end position="65"/>
    </location>
</feature>
<dbReference type="InterPro" id="IPR051768">
    <property type="entry name" value="Bact_secretion_toxin"/>
</dbReference>
<keyword evidence="2" id="KW-0175">Coiled coil</keyword>
<dbReference type="EMBL" id="RWGW01000017">
    <property type="protein sequence ID" value="RSK29710.1"/>
    <property type="molecule type" value="Genomic_DNA"/>
</dbReference>
<accession>A0ABX9ZB58</accession>
<dbReference type="Pfam" id="PF04740">
    <property type="entry name" value="LXG"/>
    <property type="match status" value="1"/>
</dbReference>
<comment type="similarity">
    <text evidence="1">In the N-terminal section; belongs to the LXG family.</text>
</comment>
<dbReference type="InterPro" id="IPR006829">
    <property type="entry name" value="LXG_dom"/>
</dbReference>